<sequence>MSSSSRQTHQIRGPRGRTRWDEGIPPILRPLVRAYLLGYASSVAPRLLTLLLQHLTRRRHKEQELTTTPAGAQPQHKNGEPFLAALRRILRGALDWQRFPTFCALIVGGSTLLELPFRAVLDRLASNLSGISRQRLSRWFSSFIAAWLGLRLLQSKQTPGFTDTVHSPVGGEPRTVHYAGRTLDLTLFAVTRALDVIGGELWHRRKVRRQASSRRWMQLESAISRLTDPAIFALSSGLIMWTWIYLPSRLPRAYNKWIGSAAAVDGRLIEALQRVRTGAMRYGEDTGCADLLGSMCADYGWPRDWGDPARSVPFPCEMVHMGCGPSCEYHALSRFARSFRWAMATYLPLSLLLAVRNPNLAGLRRALVSAARSSAFLGAFITLFYYGVCLARTRVGPHVVGKDAPARQHIDGGICIGAGCLLCGWSIMIENPGRRKDMALFVAPRALATLFPRRYGLEKQWRETLAFALSTAVVFTCVLENKARVRGVLGGVLGSVLKA</sequence>
<dbReference type="EMBL" id="LCTW02000369">
    <property type="protein sequence ID" value="KXX74273.1"/>
    <property type="molecule type" value="Genomic_DNA"/>
</dbReference>
<dbReference type="OrthoDB" id="4021778at2759"/>
<dbReference type="PANTHER" id="PTHR12459">
    <property type="entry name" value="TRANSMEMBRANE PROTEIN 135-RELATED"/>
    <property type="match status" value="1"/>
</dbReference>
<reference evidence="2 3" key="1">
    <citation type="journal article" date="2016" name="Genome Announc.">
        <title>Genome Sequence of Madurella mycetomatis mm55, Isolated from a Human Mycetoma Case in Sudan.</title>
        <authorList>
            <person name="Smit S."/>
            <person name="Derks M.F."/>
            <person name="Bervoets S."/>
            <person name="Fahal A."/>
            <person name="van Leeuwen W."/>
            <person name="van Belkum A."/>
            <person name="van de Sande W.W."/>
        </authorList>
    </citation>
    <scope>NUCLEOTIDE SEQUENCE [LARGE SCALE GENOMIC DNA]</scope>
    <source>
        <strain evidence="3">mm55</strain>
    </source>
</reference>
<dbReference type="InterPro" id="IPR026749">
    <property type="entry name" value="Tmem135"/>
</dbReference>
<keyword evidence="1" id="KW-0472">Membrane</keyword>
<feature type="transmembrane region" description="Helical" evidence="1">
    <location>
        <begin position="367"/>
        <end position="388"/>
    </location>
</feature>
<organism evidence="2 3">
    <name type="scientific">Madurella mycetomatis</name>
    <dbReference type="NCBI Taxonomy" id="100816"/>
    <lineage>
        <taxon>Eukaryota</taxon>
        <taxon>Fungi</taxon>
        <taxon>Dikarya</taxon>
        <taxon>Ascomycota</taxon>
        <taxon>Pezizomycotina</taxon>
        <taxon>Sordariomycetes</taxon>
        <taxon>Sordariomycetidae</taxon>
        <taxon>Sordariales</taxon>
        <taxon>Sordariales incertae sedis</taxon>
        <taxon>Madurella</taxon>
    </lineage>
</organism>
<proteinExistence type="predicted"/>
<feature type="transmembrane region" description="Helical" evidence="1">
    <location>
        <begin position="408"/>
        <end position="428"/>
    </location>
</feature>
<evidence type="ECO:0008006" key="4">
    <source>
        <dbReference type="Google" id="ProtNLM"/>
    </source>
</evidence>
<dbReference type="PANTHER" id="PTHR12459:SF15">
    <property type="entry name" value="TRANSMEMBRANE PROTEIN 135"/>
    <property type="match status" value="1"/>
</dbReference>
<evidence type="ECO:0000313" key="2">
    <source>
        <dbReference type="EMBL" id="KXX74273.1"/>
    </source>
</evidence>
<keyword evidence="3" id="KW-1185">Reference proteome</keyword>
<evidence type="ECO:0000256" key="1">
    <source>
        <dbReference type="SAM" id="Phobius"/>
    </source>
</evidence>
<name>A0A175VSC2_9PEZI</name>
<comment type="caution">
    <text evidence="2">The sequence shown here is derived from an EMBL/GenBank/DDBJ whole genome shotgun (WGS) entry which is preliminary data.</text>
</comment>
<dbReference type="AlphaFoldDB" id="A0A175VSC2"/>
<keyword evidence="1" id="KW-1133">Transmembrane helix</keyword>
<keyword evidence="1" id="KW-0812">Transmembrane</keyword>
<evidence type="ECO:0000313" key="3">
    <source>
        <dbReference type="Proteomes" id="UP000078237"/>
    </source>
</evidence>
<dbReference type="VEuPathDB" id="FungiDB:MMYC01_208251"/>
<dbReference type="Proteomes" id="UP000078237">
    <property type="component" value="Unassembled WGS sequence"/>
</dbReference>
<gene>
    <name evidence="2" type="ORF">MMYC01_208251</name>
</gene>
<accession>A0A175VSC2</accession>
<feature type="transmembrane region" description="Helical" evidence="1">
    <location>
        <begin position="338"/>
        <end position="355"/>
    </location>
</feature>
<protein>
    <recommendedName>
        <fullName evidence="4">Integral membrane protein</fullName>
    </recommendedName>
</protein>